<accession>A0A0V8QIV3</accession>
<dbReference type="AlphaFoldDB" id="A0A0V8QIV3"/>
<dbReference type="Pfam" id="PF07791">
    <property type="entry name" value="Imm11"/>
    <property type="match status" value="1"/>
</dbReference>
<evidence type="ECO:0000313" key="3">
    <source>
        <dbReference type="Proteomes" id="UP000054874"/>
    </source>
</evidence>
<keyword evidence="3" id="KW-1185">Reference proteome</keyword>
<proteinExistence type="predicted"/>
<dbReference type="OrthoDB" id="5356505at2"/>
<sequence length="188" mass="21941">MKYYKLSMDMERENDIICHYQNDYGIQQNALNTGKVFENWDDRFEFFYAKEEGDVWTDYLANDKGWFLVSNRLKTLLESVNTDIQFLKVGIKETNNGEDFKQYYIANIIKVVDALCLDKSKYFETEIEGIGTIYTVSKYGIYAEKTDGADVFKLSNRQEIPIFVSEKFKDLIEKENITGISLTEISVV</sequence>
<dbReference type="InterPro" id="IPR012433">
    <property type="entry name" value="Imm11"/>
</dbReference>
<reference evidence="2 3" key="1">
    <citation type="submission" date="2015-11" db="EMBL/GenBank/DDBJ databases">
        <title>Butyribacter intestini gen. nov., sp. nov., a butyric acid-producing bacterium of the family Lachnospiraceae isolated from the human faeces.</title>
        <authorList>
            <person name="Zou Y."/>
            <person name="Xue W."/>
            <person name="Luo G."/>
            <person name="Lv M."/>
        </authorList>
    </citation>
    <scope>NUCLEOTIDE SEQUENCE [LARGE SCALE GENOMIC DNA]</scope>
    <source>
        <strain evidence="2 3">ACET-33324</strain>
    </source>
</reference>
<name>A0A0V8QIV3_9FIRM</name>
<dbReference type="RefSeq" id="WP_058351322.1">
    <property type="nucleotide sequence ID" value="NZ_CABMMD010000004.1"/>
</dbReference>
<dbReference type="EMBL" id="LNAM01000004">
    <property type="protein sequence ID" value="KSV60498.1"/>
    <property type="molecule type" value="Genomic_DNA"/>
</dbReference>
<protein>
    <recommendedName>
        <fullName evidence="1">Immunity MXAN-0049 protein domain-containing protein</fullName>
    </recommendedName>
</protein>
<feature type="domain" description="Immunity MXAN-0049 protein" evidence="1">
    <location>
        <begin position="2"/>
        <end position="185"/>
    </location>
</feature>
<evidence type="ECO:0000259" key="1">
    <source>
        <dbReference type="Pfam" id="PF07791"/>
    </source>
</evidence>
<dbReference type="Proteomes" id="UP000054874">
    <property type="component" value="Unassembled WGS sequence"/>
</dbReference>
<gene>
    <name evidence="2" type="ORF">ASU35_16660</name>
</gene>
<evidence type="ECO:0000313" key="2">
    <source>
        <dbReference type="EMBL" id="KSV60498.1"/>
    </source>
</evidence>
<comment type="caution">
    <text evidence="2">The sequence shown here is derived from an EMBL/GenBank/DDBJ whole genome shotgun (WGS) entry which is preliminary data.</text>
</comment>
<organism evidence="2 3">
    <name type="scientific">Acetivibrio ethanolgignens</name>
    <dbReference type="NCBI Taxonomy" id="290052"/>
    <lineage>
        <taxon>Bacteria</taxon>
        <taxon>Bacillati</taxon>
        <taxon>Bacillota</taxon>
        <taxon>Clostridia</taxon>
        <taxon>Eubacteriales</taxon>
        <taxon>Oscillospiraceae</taxon>
        <taxon>Acetivibrio</taxon>
    </lineage>
</organism>